<sequence>MDIMDYCNLNQAQLLHETVSKVDRDKTAIIFKDRILSWGELRELSSKLAKALLRAGIKKGDRVGIMMTNIPEWIVVRNAVAWIGAWLVPINTRYKTHELEMILSSGEVNALFIMDTAVGIDFIELLYTVCPGLSGFAPGKIALPELPYLQTVICLSPNNHGGMFRFSDFLESGQGISDKDLNAAMTAVTPHDVSTVLFTSGTTGVPKGVLTTHHQSNRVFAKMGKVFQLAENDAILGCTPFFTNFGLLTTIKLGELFGTRIVIFETFNTAEIIEGVQKHNITMFAGTPAMFTMLMNDGDFSPAKFMSMRVGDIGGAPYTPTLVREITEKFGMSLFAAYGMTENTGLTTFSEAGDTPELIANSVGKKFNEGCDIKIVDIKSRLELPCGQQGEILTRGWNVTPGYYNNPDQYAKSFDKDGWFLTGDLGEMDENGYLKLTGRLKELIISGGLNIDPLEVEQIITQHPAVACCFAVGLPDKRMGELVGVFVILKEGIQADANDIIAFCEGKIGKYKIPRYLKFVTESQIPRTAVGKVQKFKLREIGVKEFNLPSTN</sequence>
<dbReference type="STRING" id="269799.Gmet_2252"/>
<evidence type="ECO:0000259" key="3">
    <source>
        <dbReference type="Pfam" id="PF00501"/>
    </source>
</evidence>
<dbReference type="InterPro" id="IPR020845">
    <property type="entry name" value="AMP-binding_CS"/>
</dbReference>
<dbReference type="Gene3D" id="3.40.50.12780">
    <property type="entry name" value="N-terminal domain of ligase-like"/>
    <property type="match status" value="1"/>
</dbReference>
<dbReference type="GO" id="GO:0031956">
    <property type="term" value="F:medium-chain fatty acid-CoA ligase activity"/>
    <property type="evidence" value="ECO:0007669"/>
    <property type="project" value="TreeGrafter"/>
</dbReference>
<evidence type="ECO:0000313" key="5">
    <source>
        <dbReference type="EMBL" id="AFR42830.1"/>
    </source>
</evidence>
<dbReference type="SUPFAM" id="SSF56801">
    <property type="entry name" value="Acetyl-CoA synthetase-like"/>
    <property type="match status" value="1"/>
</dbReference>
<dbReference type="Pfam" id="PF13193">
    <property type="entry name" value="AMP-binding_C"/>
    <property type="match status" value="1"/>
</dbReference>
<dbReference type="InterPro" id="IPR042099">
    <property type="entry name" value="ANL_N_sf"/>
</dbReference>
<gene>
    <name evidence="5" type="ordered locus">Gmet_2252</name>
</gene>
<proteinExistence type="inferred from homology"/>
<feature type="domain" description="AMP-binding enzyme C-terminal" evidence="4">
    <location>
        <begin position="455"/>
        <end position="532"/>
    </location>
</feature>
<evidence type="ECO:0000256" key="1">
    <source>
        <dbReference type="ARBA" id="ARBA00006432"/>
    </source>
</evidence>
<keyword evidence="6" id="KW-1185">Reference proteome</keyword>
<dbReference type="KEGG" id="gme:Gmet_2252"/>
<evidence type="ECO:0000259" key="4">
    <source>
        <dbReference type="Pfam" id="PF13193"/>
    </source>
</evidence>
<feature type="domain" description="AMP-dependent synthetase/ligase" evidence="3">
    <location>
        <begin position="21"/>
        <end position="404"/>
    </location>
</feature>
<dbReference type="InterPro" id="IPR000873">
    <property type="entry name" value="AMP-dep_synth/lig_dom"/>
</dbReference>
<dbReference type="EMBL" id="CP000148">
    <property type="protein sequence ID" value="AFR42830.1"/>
    <property type="molecule type" value="Genomic_DNA"/>
</dbReference>
<comment type="similarity">
    <text evidence="1">Belongs to the ATP-dependent AMP-binding enzyme family.</text>
</comment>
<reference evidence="5 6" key="2">
    <citation type="journal article" date="2009" name="BMC Microbiol.">
        <title>The genome sequence of Geobacter metallireducens: features of metabolism, physiology and regulation common and dissimilar to Geobacter sulfurreducens.</title>
        <authorList>
            <person name="Aklujkar M."/>
            <person name="Krushkal J."/>
            <person name="DiBartolo G."/>
            <person name="Lapidus A."/>
            <person name="Land M.L."/>
            <person name="Lovley D.R."/>
        </authorList>
    </citation>
    <scope>NUCLEOTIDE SEQUENCE [LARGE SCALE GENOMIC DNA]</scope>
    <source>
        <strain evidence="6">ATCC 53774 / DSM 7210 / GS-15</strain>
    </source>
</reference>
<dbReference type="AlphaFoldDB" id="J7LWC1"/>
<organism evidence="5 6">
    <name type="scientific">Geobacter metallireducens (strain ATCC 53774 / DSM 7210 / GS-15)</name>
    <dbReference type="NCBI Taxonomy" id="269799"/>
    <lineage>
        <taxon>Bacteria</taxon>
        <taxon>Pseudomonadati</taxon>
        <taxon>Thermodesulfobacteriota</taxon>
        <taxon>Desulfuromonadia</taxon>
        <taxon>Geobacterales</taxon>
        <taxon>Geobacteraceae</taxon>
        <taxon>Geobacter</taxon>
    </lineage>
</organism>
<evidence type="ECO:0000313" key="6">
    <source>
        <dbReference type="Proteomes" id="UP000007073"/>
    </source>
</evidence>
<dbReference type="PANTHER" id="PTHR43201">
    <property type="entry name" value="ACYL-COA SYNTHETASE"/>
    <property type="match status" value="1"/>
</dbReference>
<protein>
    <submittedName>
        <fullName evidence="5">Acyl-CoA synthetase, AMP-forming</fullName>
    </submittedName>
</protein>
<dbReference type="InterPro" id="IPR045851">
    <property type="entry name" value="AMP-bd_C_sf"/>
</dbReference>
<dbReference type="InterPro" id="IPR025110">
    <property type="entry name" value="AMP-bd_C"/>
</dbReference>
<dbReference type="Proteomes" id="UP000007073">
    <property type="component" value="Chromosome"/>
</dbReference>
<dbReference type="Gene3D" id="3.30.300.30">
    <property type="match status" value="1"/>
</dbReference>
<dbReference type="eggNOG" id="COG0318">
    <property type="taxonomic scope" value="Bacteria"/>
</dbReference>
<evidence type="ECO:0000256" key="2">
    <source>
        <dbReference type="ARBA" id="ARBA00022598"/>
    </source>
</evidence>
<dbReference type="GO" id="GO:0006631">
    <property type="term" value="P:fatty acid metabolic process"/>
    <property type="evidence" value="ECO:0007669"/>
    <property type="project" value="TreeGrafter"/>
</dbReference>
<keyword evidence="2" id="KW-0436">Ligase</keyword>
<name>J7LWC1_GEOMG</name>
<dbReference type="HOGENOM" id="CLU_000022_59_7_7"/>
<dbReference type="PANTHER" id="PTHR43201:SF5">
    <property type="entry name" value="MEDIUM-CHAIN ACYL-COA LIGASE ACSF2, MITOCHONDRIAL"/>
    <property type="match status" value="1"/>
</dbReference>
<accession>J7LWC1</accession>
<reference evidence="5 6" key="1">
    <citation type="submission" date="2005-10" db="EMBL/GenBank/DDBJ databases">
        <title>Complete sequence of Geobacter metallireducens GS-15.</title>
        <authorList>
            <consortium name="US DOE Joint Genome Institute"/>
            <person name="Copeland A."/>
            <person name="Lucas S."/>
            <person name="Lapidus A."/>
            <person name="Barry K."/>
            <person name="Detter J.C."/>
            <person name="Glavina T."/>
            <person name="Hammon N."/>
            <person name="Israni S."/>
            <person name="Pitluck S."/>
            <person name="Di Bartolo G."/>
            <person name="Chain P."/>
            <person name="Schmutz J."/>
            <person name="Larimer F."/>
            <person name="Land M."/>
            <person name="Kyrpides N."/>
            <person name="Ivanova N."/>
            <person name="Richardson P."/>
        </authorList>
    </citation>
    <scope>NUCLEOTIDE SEQUENCE [LARGE SCALE GENOMIC DNA]</scope>
    <source>
        <strain evidence="6">ATCC 53774 / DSM 7210 / GS-15</strain>
    </source>
</reference>
<dbReference type="Pfam" id="PF00501">
    <property type="entry name" value="AMP-binding"/>
    <property type="match status" value="1"/>
</dbReference>
<dbReference type="PROSITE" id="PS00455">
    <property type="entry name" value="AMP_BINDING"/>
    <property type="match status" value="1"/>
</dbReference>